<protein>
    <submittedName>
        <fullName evidence="1">Uncharacterized protein</fullName>
    </submittedName>
</protein>
<dbReference type="Proteomes" id="UP001367508">
    <property type="component" value="Unassembled WGS sequence"/>
</dbReference>
<proteinExistence type="predicted"/>
<comment type="caution">
    <text evidence="1">The sequence shown here is derived from an EMBL/GenBank/DDBJ whole genome shotgun (WGS) entry which is preliminary data.</text>
</comment>
<evidence type="ECO:0000313" key="2">
    <source>
        <dbReference type="Proteomes" id="UP001367508"/>
    </source>
</evidence>
<organism evidence="1 2">
    <name type="scientific">Canavalia gladiata</name>
    <name type="common">Sword bean</name>
    <name type="synonym">Dolichos gladiatus</name>
    <dbReference type="NCBI Taxonomy" id="3824"/>
    <lineage>
        <taxon>Eukaryota</taxon>
        <taxon>Viridiplantae</taxon>
        <taxon>Streptophyta</taxon>
        <taxon>Embryophyta</taxon>
        <taxon>Tracheophyta</taxon>
        <taxon>Spermatophyta</taxon>
        <taxon>Magnoliopsida</taxon>
        <taxon>eudicotyledons</taxon>
        <taxon>Gunneridae</taxon>
        <taxon>Pentapetalae</taxon>
        <taxon>rosids</taxon>
        <taxon>fabids</taxon>
        <taxon>Fabales</taxon>
        <taxon>Fabaceae</taxon>
        <taxon>Papilionoideae</taxon>
        <taxon>50 kb inversion clade</taxon>
        <taxon>NPAAA clade</taxon>
        <taxon>indigoferoid/millettioid clade</taxon>
        <taxon>Phaseoleae</taxon>
        <taxon>Canavalia</taxon>
    </lineage>
</organism>
<evidence type="ECO:0000313" key="1">
    <source>
        <dbReference type="EMBL" id="KAK7305851.1"/>
    </source>
</evidence>
<dbReference type="EMBL" id="JAYMYQ010000011">
    <property type="protein sequence ID" value="KAK7305851.1"/>
    <property type="molecule type" value="Genomic_DNA"/>
</dbReference>
<name>A0AAN9JXC3_CANGL</name>
<dbReference type="AlphaFoldDB" id="A0AAN9JXC3"/>
<gene>
    <name evidence="1" type="ORF">VNO77_43763</name>
</gene>
<reference evidence="1 2" key="1">
    <citation type="submission" date="2024-01" db="EMBL/GenBank/DDBJ databases">
        <title>The genomes of 5 underutilized Papilionoideae crops provide insights into root nodulation and disease resistanc.</title>
        <authorList>
            <person name="Jiang F."/>
        </authorList>
    </citation>
    <scope>NUCLEOTIDE SEQUENCE [LARGE SCALE GENOMIC DNA]</scope>
    <source>
        <strain evidence="1">LVBAO_FW01</strain>
        <tissue evidence="1">Leaves</tissue>
    </source>
</reference>
<accession>A0AAN9JXC3</accession>
<keyword evidence="2" id="KW-1185">Reference proteome</keyword>
<sequence>MISFDASHAIGIKTIFTGPYNEIRNCPTNIANRKHHYISNHINIGHGCHVITAFTDLDSFFLYKLLV</sequence>